<evidence type="ECO:0000256" key="1">
    <source>
        <dbReference type="ARBA" id="ARBA00023015"/>
    </source>
</evidence>
<dbReference type="InterPro" id="IPR010982">
    <property type="entry name" value="Lambda_DNA-bd_dom_sf"/>
</dbReference>
<accession>A0ABQ6DWK3</accession>
<dbReference type="EMBL" id="BSPQ01000001">
    <property type="protein sequence ID" value="GLS89116.1"/>
    <property type="molecule type" value="Genomic_DNA"/>
</dbReference>
<keyword evidence="2" id="KW-0238">DNA-binding</keyword>
<dbReference type="Gene3D" id="3.40.50.2300">
    <property type="match status" value="2"/>
</dbReference>
<dbReference type="SMART" id="SM00354">
    <property type="entry name" value="HTH_LACI"/>
    <property type="match status" value="1"/>
</dbReference>
<dbReference type="SUPFAM" id="SSF53822">
    <property type="entry name" value="Periplasmic binding protein-like I"/>
    <property type="match status" value="1"/>
</dbReference>
<evidence type="ECO:0000256" key="2">
    <source>
        <dbReference type="ARBA" id="ARBA00023125"/>
    </source>
</evidence>
<dbReference type="Pfam" id="PF00356">
    <property type="entry name" value="LacI"/>
    <property type="match status" value="1"/>
</dbReference>
<dbReference type="InterPro" id="IPR046335">
    <property type="entry name" value="LacI/GalR-like_sensor"/>
</dbReference>
<dbReference type="InterPro" id="IPR000843">
    <property type="entry name" value="HTH_LacI"/>
</dbReference>
<dbReference type="PROSITE" id="PS50932">
    <property type="entry name" value="HTH_LACI_2"/>
    <property type="match status" value="1"/>
</dbReference>
<reference evidence="6" key="1">
    <citation type="journal article" date="2019" name="Int. J. Syst. Evol. Microbiol.">
        <title>The Global Catalogue of Microorganisms (GCM) 10K type strain sequencing project: providing services to taxonomists for standard genome sequencing and annotation.</title>
        <authorList>
            <consortium name="The Broad Institute Genomics Platform"/>
            <consortium name="The Broad Institute Genome Sequencing Center for Infectious Disease"/>
            <person name="Wu L."/>
            <person name="Ma J."/>
        </authorList>
    </citation>
    <scope>NUCLEOTIDE SEQUENCE [LARGE SCALE GENOMIC DNA]</scope>
    <source>
        <strain evidence="6">NBRC 103166</strain>
    </source>
</reference>
<dbReference type="Gene3D" id="1.10.260.40">
    <property type="entry name" value="lambda repressor-like DNA-binding domains"/>
    <property type="match status" value="1"/>
</dbReference>
<dbReference type="SUPFAM" id="SSF47413">
    <property type="entry name" value="lambda repressor-like DNA-binding domains"/>
    <property type="match status" value="1"/>
</dbReference>
<sequence length="346" mass="39483">MDWVNKNNNTMKKTKIVDVAEHAGVSKSTVSQFLNGRLNYMSEQTRARIELAIKELDYVPNPIARSLKTDTTKTIGVIVRDLSGYDTSRVLRGIDDFCKENNYDVLIYNTDFNEEIEARALHSLKRLRVDGIIITSSGKNLDLITQYTESNLPLVQFQLEYPKCDTNIVISDYRKAAFEATEYLIKLGHKRICFITQEFEGIRSRDERYQGYREALDKYAINKEAQLIQYWDRTNGFDVPLSEIIAPPCAPTAIFSQHLAITIDVIKGIKDLNVEIPNDISLLGFDEIPMVEHFKVPITVIKQNPYKVGLESAKLLLENISKVAQPIQKITIECELIERDSCAKLN</sequence>
<evidence type="ECO:0000313" key="6">
    <source>
        <dbReference type="Proteomes" id="UP001157353"/>
    </source>
</evidence>
<evidence type="ECO:0000259" key="4">
    <source>
        <dbReference type="PROSITE" id="PS50932"/>
    </source>
</evidence>
<feature type="domain" description="HTH lacI-type" evidence="4">
    <location>
        <begin position="14"/>
        <end position="69"/>
    </location>
</feature>
<dbReference type="Proteomes" id="UP001157353">
    <property type="component" value="Unassembled WGS sequence"/>
</dbReference>
<evidence type="ECO:0000256" key="3">
    <source>
        <dbReference type="ARBA" id="ARBA00023163"/>
    </source>
</evidence>
<name>A0ABQ6DWK3_9GAMM</name>
<organism evidence="5 6">
    <name type="scientific">Psychromonas marina</name>
    <dbReference type="NCBI Taxonomy" id="88364"/>
    <lineage>
        <taxon>Bacteria</taxon>
        <taxon>Pseudomonadati</taxon>
        <taxon>Pseudomonadota</taxon>
        <taxon>Gammaproteobacteria</taxon>
        <taxon>Alteromonadales</taxon>
        <taxon>Psychromonadaceae</taxon>
        <taxon>Psychromonas</taxon>
    </lineage>
</organism>
<protein>
    <submittedName>
        <fullName evidence="5">LacI family transcriptional regulator</fullName>
    </submittedName>
</protein>
<dbReference type="PANTHER" id="PTHR30146">
    <property type="entry name" value="LACI-RELATED TRANSCRIPTIONAL REPRESSOR"/>
    <property type="match status" value="1"/>
</dbReference>
<comment type="caution">
    <text evidence="5">The sequence shown here is derived from an EMBL/GenBank/DDBJ whole genome shotgun (WGS) entry which is preliminary data.</text>
</comment>
<dbReference type="Pfam" id="PF13377">
    <property type="entry name" value="Peripla_BP_3"/>
    <property type="match status" value="1"/>
</dbReference>
<dbReference type="CDD" id="cd01392">
    <property type="entry name" value="HTH_LacI"/>
    <property type="match status" value="1"/>
</dbReference>
<dbReference type="InterPro" id="IPR028082">
    <property type="entry name" value="Peripla_BP_I"/>
</dbReference>
<evidence type="ECO:0000313" key="5">
    <source>
        <dbReference type="EMBL" id="GLS89116.1"/>
    </source>
</evidence>
<dbReference type="PROSITE" id="PS00356">
    <property type="entry name" value="HTH_LACI_1"/>
    <property type="match status" value="1"/>
</dbReference>
<keyword evidence="6" id="KW-1185">Reference proteome</keyword>
<proteinExistence type="predicted"/>
<keyword evidence="3" id="KW-0804">Transcription</keyword>
<dbReference type="PANTHER" id="PTHR30146:SF109">
    <property type="entry name" value="HTH-TYPE TRANSCRIPTIONAL REGULATOR GALS"/>
    <property type="match status" value="1"/>
</dbReference>
<keyword evidence="1" id="KW-0805">Transcription regulation</keyword>
<gene>
    <name evidence="5" type="ORF">GCM10007916_01830</name>
</gene>